<dbReference type="GO" id="GO:0009507">
    <property type="term" value="C:chloroplast"/>
    <property type="evidence" value="ECO:0007669"/>
    <property type="project" value="InterPro"/>
</dbReference>
<evidence type="ECO:0000256" key="1">
    <source>
        <dbReference type="SAM" id="MobiDB-lite"/>
    </source>
</evidence>
<dbReference type="Proteomes" id="UP001187471">
    <property type="component" value="Unassembled WGS sequence"/>
</dbReference>
<dbReference type="PANTHER" id="PTHR36798">
    <property type="entry name" value="50S RIBOSOMAL PROTEIN 6, CHLOROPLASTIC"/>
    <property type="match status" value="1"/>
</dbReference>
<protein>
    <submittedName>
        <fullName evidence="2">Uncharacterized protein</fullName>
    </submittedName>
</protein>
<dbReference type="Pfam" id="PF17257">
    <property type="entry name" value="DUF5323"/>
    <property type="match status" value="1"/>
</dbReference>
<dbReference type="GO" id="GO:0003735">
    <property type="term" value="F:structural constituent of ribosome"/>
    <property type="evidence" value="ECO:0007669"/>
    <property type="project" value="InterPro"/>
</dbReference>
<feature type="compositionally biased region" description="Basic residues" evidence="1">
    <location>
        <begin position="1"/>
        <end position="21"/>
    </location>
</feature>
<feature type="non-terminal residue" evidence="2">
    <location>
        <position position="1"/>
    </location>
</feature>
<dbReference type="GO" id="GO:0006412">
    <property type="term" value="P:translation"/>
    <property type="evidence" value="ECO:0007669"/>
    <property type="project" value="InterPro"/>
</dbReference>
<organism evidence="2 3">
    <name type="scientific">Escallonia rubra</name>
    <dbReference type="NCBI Taxonomy" id="112253"/>
    <lineage>
        <taxon>Eukaryota</taxon>
        <taxon>Viridiplantae</taxon>
        <taxon>Streptophyta</taxon>
        <taxon>Embryophyta</taxon>
        <taxon>Tracheophyta</taxon>
        <taxon>Spermatophyta</taxon>
        <taxon>Magnoliopsida</taxon>
        <taxon>eudicotyledons</taxon>
        <taxon>Gunneridae</taxon>
        <taxon>Pentapetalae</taxon>
        <taxon>asterids</taxon>
        <taxon>campanulids</taxon>
        <taxon>Escalloniales</taxon>
        <taxon>Escalloniaceae</taxon>
        <taxon>Escallonia</taxon>
    </lineage>
</organism>
<evidence type="ECO:0000313" key="3">
    <source>
        <dbReference type="Proteomes" id="UP001187471"/>
    </source>
</evidence>
<proteinExistence type="predicted"/>
<evidence type="ECO:0000313" key="2">
    <source>
        <dbReference type="EMBL" id="KAK2995567.1"/>
    </source>
</evidence>
<sequence>SSSRPQKKATAHHRKTGPRKTKPWDVRRGPRYCRQSFLSSGASLRHDSRSTISREWVRGI</sequence>
<feature type="region of interest" description="Disordered" evidence="1">
    <location>
        <begin position="1"/>
        <end position="29"/>
    </location>
</feature>
<dbReference type="PANTHER" id="PTHR36798:SF2">
    <property type="entry name" value="LARGE RIBOSOMAL SUBUNIT PROTEIN CL38"/>
    <property type="match status" value="1"/>
</dbReference>
<dbReference type="InterPro" id="IPR020526">
    <property type="entry name" value="Ribosomal_cL38"/>
</dbReference>
<name>A0AA88UWS4_9ASTE</name>
<keyword evidence="3" id="KW-1185">Reference proteome</keyword>
<reference evidence="2" key="1">
    <citation type="submission" date="2022-12" db="EMBL/GenBank/DDBJ databases">
        <title>Draft genome assemblies for two species of Escallonia (Escalloniales).</title>
        <authorList>
            <person name="Chanderbali A."/>
            <person name="Dervinis C."/>
            <person name="Anghel I."/>
            <person name="Soltis D."/>
            <person name="Soltis P."/>
            <person name="Zapata F."/>
        </authorList>
    </citation>
    <scope>NUCLEOTIDE SEQUENCE</scope>
    <source>
        <strain evidence="2">UCBG92.1500</strain>
        <tissue evidence="2">Leaf</tissue>
    </source>
</reference>
<accession>A0AA88UWS4</accession>
<dbReference type="GO" id="GO:0019843">
    <property type="term" value="F:rRNA binding"/>
    <property type="evidence" value="ECO:0007669"/>
    <property type="project" value="InterPro"/>
</dbReference>
<comment type="caution">
    <text evidence="2">The sequence shown here is derived from an EMBL/GenBank/DDBJ whole genome shotgun (WGS) entry which is preliminary data.</text>
</comment>
<feature type="non-terminal residue" evidence="2">
    <location>
        <position position="60"/>
    </location>
</feature>
<dbReference type="GO" id="GO:0005840">
    <property type="term" value="C:ribosome"/>
    <property type="evidence" value="ECO:0007669"/>
    <property type="project" value="InterPro"/>
</dbReference>
<dbReference type="AlphaFoldDB" id="A0AA88UWS4"/>
<dbReference type="EMBL" id="JAVXUO010000087">
    <property type="protein sequence ID" value="KAK2995567.1"/>
    <property type="molecule type" value="Genomic_DNA"/>
</dbReference>
<gene>
    <name evidence="2" type="ORF">RJ640_014964</name>
</gene>